<evidence type="ECO:0000313" key="2">
    <source>
        <dbReference type="EMBL" id="WOL23369.1"/>
    </source>
</evidence>
<sequence length="56" mass="6426">MEGREIRRGTRDDKMAGEKRGDRKRSSRGDKKQQRVIHISYFLSPLCASILPPGLK</sequence>
<dbReference type="EMBL" id="OR540300">
    <property type="protein sequence ID" value="WOL23349.1"/>
    <property type="molecule type" value="Genomic_DNA"/>
</dbReference>
<feature type="compositionally biased region" description="Basic and acidic residues" evidence="1">
    <location>
        <begin position="1"/>
        <end position="21"/>
    </location>
</feature>
<organism evidence="2">
    <name type="scientific">Anatid alphaherpesvirus 2</name>
    <dbReference type="NCBI Taxonomy" id="3080522"/>
    <lineage>
        <taxon>Viruses</taxon>
        <taxon>Duplodnaviria</taxon>
        <taxon>Heunggongvirae</taxon>
        <taxon>Peploviricota</taxon>
        <taxon>Herviviricetes</taxon>
        <taxon>Herpesvirales</taxon>
        <taxon>Orthoherpesviridae</taxon>
        <taxon>Alphaherpesvirinae</taxon>
    </lineage>
</organism>
<evidence type="ECO:0000256" key="1">
    <source>
        <dbReference type="SAM" id="MobiDB-lite"/>
    </source>
</evidence>
<feature type="region of interest" description="Disordered" evidence="1">
    <location>
        <begin position="1"/>
        <end position="34"/>
    </location>
</feature>
<dbReference type="EMBL" id="OR540300">
    <property type="protein sequence ID" value="WOL23369.1"/>
    <property type="molecule type" value="Genomic_DNA"/>
</dbReference>
<accession>A0AAU0K7Z8</accession>
<protein>
    <submittedName>
        <fullName evidence="2">Uncharacterized protein</fullName>
    </submittedName>
</protein>
<name>A0AAU0K7Z8_9ALPH</name>
<proteinExistence type="predicted"/>
<reference evidence="2" key="1">
    <citation type="submission" date="2024-06" db="EMBL/GenBank/DDBJ databases">
        <title>Multidecadal high mortality disease events in Australian domestic geese associated with an alphaherpesvirus, designated Anatid alphaherpesvirus 2.</title>
        <authorList>
            <person name="Kelly-Bosma M."/>
            <person name="Neave M.J."/>
        </authorList>
    </citation>
    <scope>NUCLEOTIDE SEQUENCE</scope>
    <source>
        <strain evidence="2">ACDP 22-00165</strain>
    </source>
</reference>